<organism evidence="8 9">
    <name type="scientific">Moheibacter sediminis</name>
    <dbReference type="NCBI Taxonomy" id="1434700"/>
    <lineage>
        <taxon>Bacteria</taxon>
        <taxon>Pseudomonadati</taxon>
        <taxon>Bacteroidota</taxon>
        <taxon>Flavobacteriia</taxon>
        <taxon>Flavobacteriales</taxon>
        <taxon>Weeksellaceae</taxon>
        <taxon>Moheibacter</taxon>
    </lineage>
</organism>
<dbReference type="GO" id="GO:0016779">
    <property type="term" value="F:nucleotidyltransferase activity"/>
    <property type="evidence" value="ECO:0007669"/>
    <property type="project" value="UniProtKB-UniRule"/>
</dbReference>
<feature type="active site" description="Proton acceptor" evidence="6">
    <location>
        <position position="50"/>
    </location>
</feature>
<evidence type="ECO:0000256" key="1">
    <source>
        <dbReference type="ARBA" id="ARBA00022649"/>
    </source>
</evidence>
<gene>
    <name evidence="8" type="ORF">SAMN06296427_101534</name>
</gene>
<evidence type="ECO:0000256" key="2">
    <source>
        <dbReference type="ARBA" id="ARBA00022676"/>
    </source>
</evidence>
<protein>
    <recommendedName>
        <fullName evidence="7">DarT domain-containing protein</fullName>
    </recommendedName>
</protein>
<dbReference type="GO" id="GO:0016757">
    <property type="term" value="F:glycosyltransferase activity"/>
    <property type="evidence" value="ECO:0007669"/>
    <property type="project" value="UniProtKB-UniRule"/>
</dbReference>
<comment type="caution">
    <text evidence="6">Lacks conserved residue(s) required for the propagation of feature annotation.</text>
</comment>
<feature type="active site" evidence="6">
    <location>
        <position position="163"/>
    </location>
</feature>
<evidence type="ECO:0000256" key="4">
    <source>
        <dbReference type="ARBA" id="ARBA00022695"/>
    </source>
</evidence>
<dbReference type="AlphaFoldDB" id="A0A1W1YLA7"/>
<keyword evidence="3 6" id="KW-0808">Transferase</keyword>
<comment type="catalytic activity">
    <reaction evidence="6">
        <text>a thymidine in DNA + NAD(+) = an N-(ADP-alpha-D-ribosyl)-thymidine in DNA + nicotinamide + H(+)</text>
        <dbReference type="Rhea" id="RHEA:71651"/>
        <dbReference type="Rhea" id="RHEA-COMP:13556"/>
        <dbReference type="Rhea" id="RHEA-COMP:18051"/>
        <dbReference type="ChEBI" id="CHEBI:15378"/>
        <dbReference type="ChEBI" id="CHEBI:17154"/>
        <dbReference type="ChEBI" id="CHEBI:57540"/>
        <dbReference type="ChEBI" id="CHEBI:137386"/>
        <dbReference type="ChEBI" id="CHEBI:191199"/>
    </reaction>
</comment>
<keyword evidence="5 6" id="KW-0238">DNA-binding</keyword>
<keyword evidence="9" id="KW-1185">Reference proteome</keyword>
<name>A0A1W1YLA7_9FLAO</name>
<dbReference type="RefSeq" id="WP_084015863.1">
    <property type="nucleotide sequence ID" value="NZ_FWXS01000001.1"/>
</dbReference>
<feature type="binding site" evidence="6">
    <location>
        <begin position="11"/>
        <end position="13"/>
    </location>
    <ligand>
        <name>NAD(+)</name>
        <dbReference type="ChEBI" id="CHEBI:57540"/>
    </ligand>
</feature>
<keyword evidence="4 6" id="KW-0548">Nucleotidyltransferase</keyword>
<dbReference type="PROSITE" id="PS52018">
    <property type="entry name" value="DART"/>
    <property type="match status" value="1"/>
</dbReference>
<feature type="binding site" evidence="6">
    <location>
        <position position="28"/>
    </location>
    <ligand>
        <name>NAD(+)</name>
        <dbReference type="ChEBI" id="CHEBI:57540"/>
    </ligand>
</feature>
<dbReference type="Pfam" id="PF14487">
    <property type="entry name" value="DarT"/>
    <property type="match status" value="1"/>
</dbReference>
<feature type="binding site" evidence="6">
    <location>
        <position position="50"/>
    </location>
    <ligand>
        <name>NAD(+)</name>
        <dbReference type="ChEBI" id="CHEBI:57540"/>
    </ligand>
</feature>
<feature type="domain" description="DarT" evidence="7">
    <location>
        <begin position="7"/>
        <end position="207"/>
    </location>
</feature>
<keyword evidence="2 6" id="KW-0328">Glycosyltransferase</keyword>
<dbReference type="InterPro" id="IPR029494">
    <property type="entry name" value="DarT"/>
</dbReference>
<evidence type="ECO:0000256" key="6">
    <source>
        <dbReference type="PROSITE-ProRule" id="PRU01362"/>
    </source>
</evidence>
<dbReference type="STRING" id="1434700.SAMN06296427_101534"/>
<evidence type="ECO:0000256" key="5">
    <source>
        <dbReference type="ARBA" id="ARBA00023125"/>
    </source>
</evidence>
<dbReference type="EMBL" id="FWXS01000001">
    <property type="protein sequence ID" value="SMC37030.1"/>
    <property type="molecule type" value="Genomic_DNA"/>
</dbReference>
<comment type="similarity">
    <text evidence="6">Belongs to the DarT ADP-ribosyltransferase family.</text>
</comment>
<evidence type="ECO:0000256" key="3">
    <source>
        <dbReference type="ARBA" id="ARBA00022679"/>
    </source>
</evidence>
<evidence type="ECO:0000259" key="7">
    <source>
        <dbReference type="PROSITE" id="PS52018"/>
    </source>
</evidence>
<keyword evidence="1 6" id="KW-1277">Toxin-antitoxin system</keyword>
<reference evidence="8 9" key="1">
    <citation type="submission" date="2017-04" db="EMBL/GenBank/DDBJ databases">
        <authorList>
            <person name="Afonso C.L."/>
            <person name="Miller P.J."/>
            <person name="Scott M.A."/>
            <person name="Spackman E."/>
            <person name="Goraichik I."/>
            <person name="Dimitrov K.M."/>
            <person name="Suarez D.L."/>
            <person name="Swayne D.E."/>
        </authorList>
    </citation>
    <scope>NUCLEOTIDE SEQUENCE [LARGE SCALE GENOMIC DNA]</scope>
    <source>
        <strain evidence="8 9">CGMCC 1.12708</strain>
    </source>
</reference>
<dbReference type="OrthoDB" id="9813972at2"/>
<dbReference type="Proteomes" id="UP000192393">
    <property type="component" value="Unassembled WGS sequence"/>
</dbReference>
<evidence type="ECO:0000313" key="9">
    <source>
        <dbReference type="Proteomes" id="UP000192393"/>
    </source>
</evidence>
<accession>A0A1W1YLA7</accession>
<sequence length="207" mass="23966">MADLSKIRLFRMVHVENVPHILANGLTLAHSEKANDNYVPIGNMNIIGKRSLRNAPNGKTLNEFIPFYFWYKMPMLLVIQTGYDGVPVQNPENIVYCITNVERIIQSQIPFFFTNGHALIQISEFFGSDSAYLMEEILDFEAIKRLKWVDESDLDLKRRKEAEFLVEGDIPSNVISGWVVYNEKTKGRLIEFGIPEELIVIRENFYF</sequence>
<evidence type="ECO:0000313" key="8">
    <source>
        <dbReference type="EMBL" id="SMC37030.1"/>
    </source>
</evidence>
<dbReference type="GO" id="GO:0003677">
    <property type="term" value="F:DNA binding"/>
    <property type="evidence" value="ECO:0007669"/>
    <property type="project" value="UniProtKB-UniRule"/>
</dbReference>
<proteinExistence type="inferred from homology"/>